<accession>A0A699S879</accession>
<evidence type="ECO:0000313" key="1">
    <source>
        <dbReference type="EMBL" id="GFC93716.1"/>
    </source>
</evidence>
<protein>
    <submittedName>
        <fullName evidence="1">Cytochrome P450</fullName>
    </submittedName>
</protein>
<comment type="caution">
    <text evidence="1">The sequence shown here is derived from an EMBL/GenBank/DDBJ whole genome shotgun (WGS) entry which is preliminary data.</text>
</comment>
<gene>
    <name evidence="1" type="ORF">Tci_865686</name>
</gene>
<reference evidence="1" key="1">
    <citation type="journal article" date="2019" name="Sci. Rep.">
        <title>Draft genome of Tanacetum cinerariifolium, the natural source of mosquito coil.</title>
        <authorList>
            <person name="Yamashiro T."/>
            <person name="Shiraishi A."/>
            <person name="Satake H."/>
            <person name="Nakayama K."/>
        </authorList>
    </citation>
    <scope>NUCLEOTIDE SEQUENCE</scope>
</reference>
<name>A0A699S879_TANCI</name>
<dbReference type="EMBL" id="BKCJ011144930">
    <property type="protein sequence ID" value="GFC93716.1"/>
    <property type="molecule type" value="Genomic_DNA"/>
</dbReference>
<proteinExistence type="predicted"/>
<sequence length="104" mass="11962">SSIGLQPAVGFKCKLQNLKSNIKQWRLHVTHSERKLYQELRNKIDCLDNKADVSLLTPAEVETRTSSIKFLVDMENRKVKDLKQKAKIKWAIEGEENLTSYMGS</sequence>
<dbReference type="AlphaFoldDB" id="A0A699S879"/>
<feature type="non-terminal residue" evidence="1">
    <location>
        <position position="1"/>
    </location>
</feature>
<organism evidence="1">
    <name type="scientific">Tanacetum cinerariifolium</name>
    <name type="common">Dalmatian daisy</name>
    <name type="synonym">Chrysanthemum cinerariifolium</name>
    <dbReference type="NCBI Taxonomy" id="118510"/>
    <lineage>
        <taxon>Eukaryota</taxon>
        <taxon>Viridiplantae</taxon>
        <taxon>Streptophyta</taxon>
        <taxon>Embryophyta</taxon>
        <taxon>Tracheophyta</taxon>
        <taxon>Spermatophyta</taxon>
        <taxon>Magnoliopsida</taxon>
        <taxon>eudicotyledons</taxon>
        <taxon>Gunneridae</taxon>
        <taxon>Pentapetalae</taxon>
        <taxon>asterids</taxon>
        <taxon>campanulids</taxon>
        <taxon>Asterales</taxon>
        <taxon>Asteraceae</taxon>
        <taxon>Asteroideae</taxon>
        <taxon>Anthemideae</taxon>
        <taxon>Anthemidinae</taxon>
        <taxon>Tanacetum</taxon>
    </lineage>
</organism>